<feature type="transmembrane region" description="Helical" evidence="6">
    <location>
        <begin position="47"/>
        <end position="66"/>
    </location>
</feature>
<comment type="subcellular location">
    <subcellularLocation>
        <location evidence="1">Cell membrane</location>
        <topology evidence="1">Multi-pass membrane protein</topology>
    </subcellularLocation>
</comment>
<feature type="transmembrane region" description="Helical" evidence="6">
    <location>
        <begin position="210"/>
        <end position="232"/>
    </location>
</feature>
<feature type="transmembrane region" description="Helical" evidence="6">
    <location>
        <begin position="12"/>
        <end position="35"/>
    </location>
</feature>
<dbReference type="AlphaFoldDB" id="A0A1H4WTL9"/>
<keyword evidence="2" id="KW-1003">Cell membrane</keyword>
<dbReference type="PANTHER" id="PTHR43124">
    <property type="entry name" value="PURINE EFFLUX PUMP PBUE"/>
    <property type="match status" value="1"/>
</dbReference>
<dbReference type="PROSITE" id="PS50850">
    <property type="entry name" value="MFS"/>
    <property type="match status" value="1"/>
</dbReference>
<dbReference type="InterPro" id="IPR020846">
    <property type="entry name" value="MFS_dom"/>
</dbReference>
<accession>A0A1H4WTL9</accession>
<feature type="transmembrane region" description="Helical" evidence="6">
    <location>
        <begin position="343"/>
        <end position="367"/>
    </location>
</feature>
<evidence type="ECO:0000256" key="3">
    <source>
        <dbReference type="ARBA" id="ARBA00022692"/>
    </source>
</evidence>
<dbReference type="Proteomes" id="UP000198992">
    <property type="component" value="Unassembled WGS sequence"/>
</dbReference>
<evidence type="ECO:0000256" key="1">
    <source>
        <dbReference type="ARBA" id="ARBA00004651"/>
    </source>
</evidence>
<evidence type="ECO:0000256" key="4">
    <source>
        <dbReference type="ARBA" id="ARBA00022989"/>
    </source>
</evidence>
<name>A0A1H4WTL9_9BRAD</name>
<dbReference type="PANTHER" id="PTHR43124:SF10">
    <property type="entry name" value="PURINE EFFLUX PUMP PBUE"/>
    <property type="match status" value="1"/>
</dbReference>
<dbReference type="InterPro" id="IPR036259">
    <property type="entry name" value="MFS_trans_sf"/>
</dbReference>
<dbReference type="Gene3D" id="1.20.1250.20">
    <property type="entry name" value="MFS general substrate transporter like domains"/>
    <property type="match status" value="1"/>
</dbReference>
<dbReference type="CDD" id="cd17324">
    <property type="entry name" value="MFS_NepI_like"/>
    <property type="match status" value="1"/>
</dbReference>
<feature type="transmembrane region" description="Helical" evidence="6">
    <location>
        <begin position="277"/>
        <end position="298"/>
    </location>
</feature>
<dbReference type="GO" id="GO:0005886">
    <property type="term" value="C:plasma membrane"/>
    <property type="evidence" value="ECO:0007669"/>
    <property type="project" value="UniProtKB-SubCell"/>
</dbReference>
<feature type="transmembrane region" description="Helical" evidence="6">
    <location>
        <begin position="139"/>
        <end position="158"/>
    </location>
</feature>
<dbReference type="InterPro" id="IPR011701">
    <property type="entry name" value="MFS"/>
</dbReference>
<keyword evidence="5 6" id="KW-0472">Membrane</keyword>
<dbReference type="GO" id="GO:0022857">
    <property type="term" value="F:transmembrane transporter activity"/>
    <property type="evidence" value="ECO:0007669"/>
    <property type="project" value="InterPro"/>
</dbReference>
<feature type="domain" description="Major facilitator superfamily (MFS) profile" evidence="7">
    <location>
        <begin position="12"/>
        <end position="396"/>
    </location>
</feature>
<dbReference type="SUPFAM" id="SSF103473">
    <property type="entry name" value="MFS general substrate transporter"/>
    <property type="match status" value="1"/>
</dbReference>
<proteinExistence type="predicted"/>
<feature type="transmembrane region" description="Helical" evidence="6">
    <location>
        <begin position="304"/>
        <end position="323"/>
    </location>
</feature>
<evidence type="ECO:0000256" key="2">
    <source>
        <dbReference type="ARBA" id="ARBA00022475"/>
    </source>
</evidence>
<evidence type="ECO:0000313" key="8">
    <source>
        <dbReference type="EMBL" id="SEC96649.1"/>
    </source>
</evidence>
<feature type="transmembrane region" description="Helical" evidence="6">
    <location>
        <begin position="373"/>
        <end position="391"/>
    </location>
</feature>
<dbReference type="InterPro" id="IPR050189">
    <property type="entry name" value="MFS_Efflux_Transporters"/>
</dbReference>
<feature type="transmembrane region" description="Helical" evidence="6">
    <location>
        <begin position="78"/>
        <end position="95"/>
    </location>
</feature>
<feature type="transmembrane region" description="Helical" evidence="6">
    <location>
        <begin position="164"/>
        <end position="186"/>
    </location>
</feature>
<keyword evidence="3 6" id="KW-0812">Transmembrane</keyword>
<evidence type="ECO:0000313" key="9">
    <source>
        <dbReference type="Proteomes" id="UP000198992"/>
    </source>
</evidence>
<gene>
    <name evidence="8" type="ORF">SAMN05444164_3242</name>
</gene>
<evidence type="ECO:0000256" key="5">
    <source>
        <dbReference type="ARBA" id="ARBA00023136"/>
    </source>
</evidence>
<feature type="transmembrane region" description="Helical" evidence="6">
    <location>
        <begin position="247"/>
        <end position="265"/>
    </location>
</feature>
<protein>
    <submittedName>
        <fullName evidence="8">Predicted arabinose efflux permease, MFS family</fullName>
    </submittedName>
</protein>
<dbReference type="RefSeq" id="WP_092116796.1">
    <property type="nucleotide sequence ID" value="NZ_FNTH01000001.1"/>
</dbReference>
<reference evidence="8 9" key="1">
    <citation type="submission" date="2016-10" db="EMBL/GenBank/DDBJ databases">
        <authorList>
            <person name="de Groot N.N."/>
        </authorList>
    </citation>
    <scope>NUCLEOTIDE SEQUENCE [LARGE SCALE GENOMIC DNA]</scope>
    <source>
        <strain evidence="8 9">MT12</strain>
    </source>
</reference>
<evidence type="ECO:0000256" key="6">
    <source>
        <dbReference type="SAM" id="Phobius"/>
    </source>
</evidence>
<keyword evidence="4 6" id="KW-1133">Transmembrane helix</keyword>
<dbReference type="Pfam" id="PF07690">
    <property type="entry name" value="MFS_1"/>
    <property type="match status" value="1"/>
</dbReference>
<dbReference type="OrthoDB" id="9810111at2"/>
<sequence>MSNVPTNSATTPVYLMALGTFAIGTESFMIAPLLPKIAADLSVSVSAAGQLVTAFTLALALSSPVLTTVTSNFNRRKLLILSMIIFTLGNVAAWASTDYAQIMGARILLALAAGLYSPNASALAGTLVPPEMRGRALSIINGGMTIAIALGLPLGAMIGDRLGWRATFLGVGVLAATATAGLIFGLHRGIGDHPPVTTLRERIEVVRRPAVLLALLVTAAWAAGAYTVWTYIAPYLTATVGLDGPKISGVAFLWGIAAAIGIFVGGRLNDKFGSRSVILVALFFLALAFTTLSLSALLLPQTQAVVPVLGAVVVWGLTAWGFFPPQQARLICIGGHKVAPVVLSLNATFMYAGFSVGAALGSVVLAHGSVIDLGWVGASFEIVALLVAFGTSRSRVARPIVVQP</sequence>
<organism evidence="8 9">
    <name type="scientific">Bradyrhizobium erythrophlei</name>
    <dbReference type="NCBI Taxonomy" id="1437360"/>
    <lineage>
        <taxon>Bacteria</taxon>
        <taxon>Pseudomonadati</taxon>
        <taxon>Pseudomonadota</taxon>
        <taxon>Alphaproteobacteria</taxon>
        <taxon>Hyphomicrobiales</taxon>
        <taxon>Nitrobacteraceae</taxon>
        <taxon>Bradyrhizobium</taxon>
    </lineage>
</organism>
<evidence type="ECO:0000259" key="7">
    <source>
        <dbReference type="PROSITE" id="PS50850"/>
    </source>
</evidence>
<dbReference type="EMBL" id="FNTH01000001">
    <property type="protein sequence ID" value="SEC96649.1"/>
    <property type="molecule type" value="Genomic_DNA"/>
</dbReference>
<feature type="transmembrane region" description="Helical" evidence="6">
    <location>
        <begin position="107"/>
        <end position="127"/>
    </location>
</feature>